<feature type="repeat" description="TPR" evidence="1">
    <location>
        <begin position="438"/>
        <end position="471"/>
    </location>
</feature>
<dbReference type="EMBL" id="JACJQY010000004">
    <property type="protein sequence ID" value="MBD2316059.1"/>
    <property type="molecule type" value="Genomic_DNA"/>
</dbReference>
<evidence type="ECO:0000256" key="1">
    <source>
        <dbReference type="PROSITE-ProRule" id="PRU00339"/>
    </source>
</evidence>
<feature type="domain" description="CHAT" evidence="2">
    <location>
        <begin position="689"/>
        <end position="959"/>
    </location>
</feature>
<organism evidence="3 4">
    <name type="scientific">Phormidium tenue FACHB-1050</name>
    <dbReference type="NCBI Taxonomy" id="2692857"/>
    <lineage>
        <taxon>Bacteria</taxon>
        <taxon>Bacillati</taxon>
        <taxon>Cyanobacteriota</taxon>
        <taxon>Cyanophyceae</taxon>
        <taxon>Oscillatoriophycideae</taxon>
        <taxon>Oscillatoriales</taxon>
        <taxon>Oscillatoriaceae</taxon>
        <taxon>Phormidium</taxon>
    </lineage>
</organism>
<dbReference type="Gene3D" id="1.25.40.10">
    <property type="entry name" value="Tetratricopeptide repeat domain"/>
    <property type="match status" value="4"/>
</dbReference>
<evidence type="ECO:0000313" key="3">
    <source>
        <dbReference type="EMBL" id="MBD2316059.1"/>
    </source>
</evidence>
<feature type="repeat" description="TPR" evidence="1">
    <location>
        <begin position="158"/>
        <end position="191"/>
    </location>
</feature>
<feature type="repeat" description="TPR" evidence="1">
    <location>
        <begin position="78"/>
        <end position="111"/>
    </location>
</feature>
<feature type="repeat" description="TPR" evidence="1">
    <location>
        <begin position="198"/>
        <end position="231"/>
    </location>
</feature>
<gene>
    <name evidence="3" type="ORF">H6G05_04235</name>
</gene>
<sequence length="961" mass="107039">MKKIVGIAMLTFLSCGQVQIVMSESAQAQTTQDRKAEADRLLQQGNQQYQISQFETAFQSWQQALSIYYEIKDRQGEGAVLGNLGLAYYFLGNYEKAIEYHQKALASLWEIKDRQGEGTVLGNLGLAYYSLGNYEKAIEYHQKALGIAREIKNKLGEGNALGNLGLVYYSLGNYEKAINYHQQRLAIAREIKDREGEGQSLGNLGLAYDALGNYDKAIEFHQQQLSLAKEIKDRRGEGQSLGNLGIAYDALGNYDKAIEFHQQALAIARDIKDIQREGQILGNLGLAYHALSNYGKAIDYQQQRLAIAREIKDRRGEGQSLGNLGIAYDALGNYSKAIDYQQQRLAIAREIKDRRGEGQSLGNLGLSYNKLGNHVKAIDFYQQALAIAREIKVRLGEKNALGGLSLSYFRLGNYDNAIKYEQQALAIARELKDKQGEGQALGNLGATYYVLGHYDKAIDYYSQALEIVRETKDRDGEGIVLQNIGVLLSNQNQSELAILFYKQSVNVRESIRKDIKKLNKEEQQSYTNTITSSYRRLANLLIKQDRIVEALQVLDLLKVQELEDYFKNIKGSDRSAQGVRLLEPEKAMSDKLLAVSFENSLEINSQLANKIQQLPKSEINKVPDYLQKIPQGTALLYPLILGDRLEIILFSPNTTPISRTVKISQKELETLVTDFRATLLDAGSEDVKEPAAQLYQLLIKPIEAELVQAKTTTILYAPDGILRYIPIAALYDGKQWLAEKYRISNLISYSLFDFSAQPKNSPNILAGAFGGKAGEQKHGQTALPATLKEVQAIANSFTNSVTLIEENFSRQAIESKFKNHNILHLATHAEFNIGVPDNSFIIFGNGDKIRLNEITDWQIPNIDLIVLSACQTGVGKLGDGVEILGFGYQVQKAGAKNAIASLWKVDDAGTQALMVAFYDELKKGNVTSTEALHRAQVSLIKSSEFNHPNYWSAFFAIGNGL</sequence>
<dbReference type="InterPro" id="IPR019734">
    <property type="entry name" value="TPR_rpt"/>
</dbReference>
<reference evidence="3 4" key="1">
    <citation type="journal article" date="2020" name="ISME J.">
        <title>Comparative genomics reveals insights into cyanobacterial evolution and habitat adaptation.</title>
        <authorList>
            <person name="Chen M.Y."/>
            <person name="Teng W.K."/>
            <person name="Zhao L."/>
            <person name="Hu C.X."/>
            <person name="Zhou Y.K."/>
            <person name="Han B.P."/>
            <person name="Song L.R."/>
            <person name="Shu W.S."/>
        </authorList>
    </citation>
    <scope>NUCLEOTIDE SEQUENCE [LARGE SCALE GENOMIC DNA]</scope>
    <source>
        <strain evidence="3 4">FACHB-1050</strain>
    </source>
</reference>
<comment type="caution">
    <text evidence="3">The sequence shown here is derived from an EMBL/GenBank/DDBJ whole genome shotgun (WGS) entry which is preliminary data.</text>
</comment>
<dbReference type="SUPFAM" id="SSF48452">
    <property type="entry name" value="TPR-like"/>
    <property type="match status" value="3"/>
</dbReference>
<feature type="repeat" description="TPR" evidence="1">
    <location>
        <begin position="238"/>
        <end position="271"/>
    </location>
</feature>
<dbReference type="Pfam" id="PF13424">
    <property type="entry name" value="TPR_12"/>
    <property type="match status" value="6"/>
</dbReference>
<dbReference type="PROSITE" id="PS51257">
    <property type="entry name" value="PROKAR_LIPOPROTEIN"/>
    <property type="match status" value="1"/>
</dbReference>
<dbReference type="PANTHER" id="PTHR10098">
    <property type="entry name" value="RAPSYN-RELATED"/>
    <property type="match status" value="1"/>
</dbReference>
<feature type="repeat" description="TPR" evidence="1">
    <location>
        <begin position="358"/>
        <end position="391"/>
    </location>
</feature>
<feature type="repeat" description="TPR" evidence="1">
    <location>
        <begin position="118"/>
        <end position="151"/>
    </location>
</feature>
<dbReference type="SMART" id="SM00028">
    <property type="entry name" value="TPR"/>
    <property type="match status" value="13"/>
</dbReference>
<dbReference type="InterPro" id="IPR024983">
    <property type="entry name" value="CHAT_dom"/>
</dbReference>
<dbReference type="Proteomes" id="UP000618445">
    <property type="component" value="Unassembled WGS sequence"/>
</dbReference>
<dbReference type="PROSITE" id="PS50005">
    <property type="entry name" value="TPR"/>
    <property type="match status" value="8"/>
</dbReference>
<dbReference type="InterPro" id="IPR011990">
    <property type="entry name" value="TPR-like_helical_dom_sf"/>
</dbReference>
<keyword evidence="1" id="KW-0802">TPR repeat</keyword>
<evidence type="ECO:0000259" key="2">
    <source>
        <dbReference type="Pfam" id="PF12770"/>
    </source>
</evidence>
<dbReference type="Pfam" id="PF12770">
    <property type="entry name" value="CHAT"/>
    <property type="match status" value="1"/>
</dbReference>
<protein>
    <submittedName>
        <fullName evidence="3">Tetratricopeptide repeat protein</fullName>
    </submittedName>
</protein>
<proteinExistence type="predicted"/>
<name>A0ABR8C5Y2_9CYAN</name>
<accession>A0ABR8C5Y2</accession>
<evidence type="ECO:0000313" key="4">
    <source>
        <dbReference type="Proteomes" id="UP000618445"/>
    </source>
</evidence>
<keyword evidence="4" id="KW-1185">Reference proteome</keyword>
<dbReference type="PROSITE" id="PS50293">
    <property type="entry name" value="TPR_REGION"/>
    <property type="match status" value="2"/>
</dbReference>
<dbReference type="PANTHER" id="PTHR10098:SF108">
    <property type="entry name" value="TETRATRICOPEPTIDE REPEAT PROTEIN 28"/>
    <property type="match status" value="1"/>
</dbReference>
<dbReference type="RefSeq" id="WP_190576594.1">
    <property type="nucleotide sequence ID" value="NZ_CAWPQU010000034.1"/>
</dbReference>
<feature type="repeat" description="TPR" evidence="1">
    <location>
        <begin position="398"/>
        <end position="431"/>
    </location>
</feature>